<dbReference type="InterPro" id="IPR038157">
    <property type="entry name" value="FeoA_core_dom"/>
</dbReference>
<dbReference type="InterPro" id="IPR001367">
    <property type="entry name" value="Fe_dep_repressor"/>
</dbReference>
<dbReference type="RefSeq" id="WP_090663132.1">
    <property type="nucleotide sequence ID" value="NZ_FOXQ01000020.1"/>
</dbReference>
<evidence type="ECO:0000259" key="7">
    <source>
        <dbReference type="PROSITE" id="PS50944"/>
    </source>
</evidence>
<dbReference type="SMART" id="SM00899">
    <property type="entry name" value="FeoA"/>
    <property type="match status" value="1"/>
</dbReference>
<dbReference type="GO" id="GO:0003677">
    <property type="term" value="F:DNA binding"/>
    <property type="evidence" value="ECO:0007669"/>
    <property type="project" value="UniProtKB-KW"/>
</dbReference>
<keyword evidence="9" id="KW-1185">Reference proteome</keyword>
<sequence>MRANFSIAEENYIKSIYHLQQATGEVNTNALANHLNTKAASVTDMLKKLQAKNLLNYLPYKGFKLSREGNKAAVMIIRRHRLWEFFLVDKLHFNWDEIHEVAEELEHIRSKKLIDKLDEFLGYPKFDPHGDPIPDSNGKIDELKQLPLANLPVNKQAIITSVLNQSNELLAFLSSRNIAIGTVLEIKDKLPFDNSVEIKFKNKQSINISEQVAKAIQVNPL</sequence>
<gene>
    <name evidence="8" type="ORF">SAMN05444277_1206</name>
</gene>
<dbReference type="OrthoDB" id="9791355at2"/>
<name>A0A1I5ZDQ0_9BACT</name>
<evidence type="ECO:0000256" key="6">
    <source>
        <dbReference type="ARBA" id="ARBA00025185"/>
    </source>
</evidence>
<dbReference type="InterPro" id="IPR036390">
    <property type="entry name" value="WH_DNA-bd_sf"/>
</dbReference>
<dbReference type="STRING" id="1465490.SAMN05444277_1206"/>
<dbReference type="PANTHER" id="PTHR33238">
    <property type="entry name" value="IRON (METAL) DEPENDENT REPRESSOR, DTXR FAMILY"/>
    <property type="match status" value="1"/>
</dbReference>
<dbReference type="InterPro" id="IPR022687">
    <property type="entry name" value="HTH_DTXR"/>
</dbReference>
<dbReference type="SUPFAM" id="SSF47979">
    <property type="entry name" value="Iron-dependent repressor protein, dimerization domain"/>
    <property type="match status" value="1"/>
</dbReference>
<dbReference type="Proteomes" id="UP000199031">
    <property type="component" value="Unassembled WGS sequence"/>
</dbReference>
<dbReference type="Gene3D" id="2.30.30.90">
    <property type="match status" value="1"/>
</dbReference>
<dbReference type="SMART" id="SM00529">
    <property type="entry name" value="HTH_DTXR"/>
    <property type="match status" value="1"/>
</dbReference>
<feature type="domain" description="HTH dtxR-type" evidence="7">
    <location>
        <begin position="1"/>
        <end position="66"/>
    </location>
</feature>
<comment type="function">
    <text evidence="6">In the presence of manganese, represses expression of mntH and mntS. Up-regulates expression of mntP.</text>
</comment>
<dbReference type="AlphaFoldDB" id="A0A1I5ZDQ0"/>
<keyword evidence="4" id="KW-0238">DNA-binding</keyword>
<evidence type="ECO:0000313" key="8">
    <source>
        <dbReference type="EMBL" id="SFQ54561.1"/>
    </source>
</evidence>
<dbReference type="GO" id="GO:0046914">
    <property type="term" value="F:transition metal ion binding"/>
    <property type="evidence" value="ECO:0007669"/>
    <property type="project" value="InterPro"/>
</dbReference>
<keyword evidence="3" id="KW-0805">Transcription regulation</keyword>
<evidence type="ECO:0000256" key="5">
    <source>
        <dbReference type="ARBA" id="ARBA00023163"/>
    </source>
</evidence>
<dbReference type="PROSITE" id="PS50944">
    <property type="entry name" value="HTH_DTXR"/>
    <property type="match status" value="1"/>
</dbReference>
<organism evidence="8 9">
    <name type="scientific">Parafilimonas terrae</name>
    <dbReference type="NCBI Taxonomy" id="1465490"/>
    <lineage>
        <taxon>Bacteria</taxon>
        <taxon>Pseudomonadati</taxon>
        <taxon>Bacteroidota</taxon>
        <taxon>Chitinophagia</taxon>
        <taxon>Chitinophagales</taxon>
        <taxon>Chitinophagaceae</taxon>
        <taxon>Parafilimonas</taxon>
    </lineage>
</organism>
<keyword evidence="5" id="KW-0804">Transcription</keyword>
<dbReference type="InterPro" id="IPR007167">
    <property type="entry name" value="Fe-transptr_FeoA-like"/>
</dbReference>
<evidence type="ECO:0000256" key="1">
    <source>
        <dbReference type="ARBA" id="ARBA00007871"/>
    </source>
</evidence>
<dbReference type="Pfam" id="PF04023">
    <property type="entry name" value="FeoA"/>
    <property type="match status" value="1"/>
</dbReference>
<reference evidence="8 9" key="1">
    <citation type="submission" date="2016-10" db="EMBL/GenBank/DDBJ databases">
        <authorList>
            <person name="de Groot N.N."/>
        </authorList>
    </citation>
    <scope>NUCLEOTIDE SEQUENCE [LARGE SCALE GENOMIC DNA]</scope>
    <source>
        <strain evidence="8 9">DSM 28286</strain>
    </source>
</reference>
<accession>A0A1I5ZDQ0</accession>
<evidence type="ECO:0000256" key="2">
    <source>
        <dbReference type="ARBA" id="ARBA00022386"/>
    </source>
</evidence>
<evidence type="ECO:0000256" key="3">
    <source>
        <dbReference type="ARBA" id="ARBA00023015"/>
    </source>
</evidence>
<comment type="similarity">
    <text evidence="1">Belongs to the DtxR/MntR family.</text>
</comment>
<dbReference type="GO" id="GO:0003700">
    <property type="term" value="F:DNA-binding transcription factor activity"/>
    <property type="evidence" value="ECO:0007669"/>
    <property type="project" value="InterPro"/>
</dbReference>
<evidence type="ECO:0000256" key="4">
    <source>
        <dbReference type="ARBA" id="ARBA00023125"/>
    </source>
</evidence>
<dbReference type="Gene3D" id="1.10.60.10">
    <property type="entry name" value="Iron dependent repressor, metal binding and dimerisation domain"/>
    <property type="match status" value="1"/>
</dbReference>
<dbReference type="EMBL" id="FOXQ01000020">
    <property type="protein sequence ID" value="SFQ54561.1"/>
    <property type="molecule type" value="Genomic_DNA"/>
</dbReference>
<dbReference type="InterPro" id="IPR050536">
    <property type="entry name" value="DtxR_MntR_Metal-Reg"/>
</dbReference>
<proteinExistence type="inferred from homology"/>
<dbReference type="Pfam" id="PF01325">
    <property type="entry name" value="Fe_dep_repress"/>
    <property type="match status" value="1"/>
</dbReference>
<dbReference type="InterPro" id="IPR022689">
    <property type="entry name" value="Iron_dep_repressor"/>
</dbReference>
<dbReference type="SUPFAM" id="SSF46785">
    <property type="entry name" value="Winged helix' DNA-binding domain"/>
    <property type="match status" value="1"/>
</dbReference>
<dbReference type="Pfam" id="PF02742">
    <property type="entry name" value="Fe_dep_repr_C"/>
    <property type="match status" value="1"/>
</dbReference>
<dbReference type="InterPro" id="IPR036388">
    <property type="entry name" value="WH-like_DNA-bd_sf"/>
</dbReference>
<dbReference type="GO" id="GO:0046983">
    <property type="term" value="F:protein dimerization activity"/>
    <property type="evidence" value="ECO:0007669"/>
    <property type="project" value="InterPro"/>
</dbReference>
<evidence type="ECO:0000313" key="9">
    <source>
        <dbReference type="Proteomes" id="UP000199031"/>
    </source>
</evidence>
<dbReference type="PANTHER" id="PTHR33238:SF7">
    <property type="entry name" value="IRON-DEPENDENT TRANSCRIPTIONAL REGULATOR"/>
    <property type="match status" value="1"/>
</dbReference>
<dbReference type="InterPro" id="IPR036421">
    <property type="entry name" value="Fe_dep_repressor_sf"/>
</dbReference>
<protein>
    <recommendedName>
        <fullName evidence="2">Transcriptional regulator MntR</fullName>
    </recommendedName>
</protein>
<dbReference type="Gene3D" id="1.10.10.10">
    <property type="entry name" value="Winged helix-like DNA-binding domain superfamily/Winged helix DNA-binding domain"/>
    <property type="match status" value="1"/>
</dbReference>